<dbReference type="AlphaFoldDB" id="A0A6J4MQF8"/>
<name>A0A6J4MQF8_9CHLR</name>
<evidence type="ECO:0008006" key="2">
    <source>
        <dbReference type="Google" id="ProtNLM"/>
    </source>
</evidence>
<protein>
    <recommendedName>
        <fullName evidence="2">Zinc-ribbon domain-containing protein</fullName>
    </recommendedName>
</protein>
<evidence type="ECO:0000313" key="1">
    <source>
        <dbReference type="EMBL" id="CAA9365870.1"/>
    </source>
</evidence>
<gene>
    <name evidence="1" type="ORF">AVDCRST_MAG93-7972</name>
</gene>
<organism evidence="1">
    <name type="scientific">uncultured Chloroflexia bacterium</name>
    <dbReference type="NCBI Taxonomy" id="1672391"/>
    <lineage>
        <taxon>Bacteria</taxon>
        <taxon>Bacillati</taxon>
        <taxon>Chloroflexota</taxon>
        <taxon>Chloroflexia</taxon>
        <taxon>environmental samples</taxon>
    </lineage>
</organism>
<accession>A0A6J4MQF8</accession>
<sequence>MYEYAPCPQCEHGNPLENRFCGRCGSLLTSSGQLVPRREDNPAATVRALPAKLGPTGKTLAVGLATMAAEAGLLWLRRRAEITSRSSLPAARDAKPADPERLASQSLEEVFVWLQEGDFQGRGFARRVVRRFEVGEQAARHR</sequence>
<reference evidence="1" key="1">
    <citation type="submission" date="2020-02" db="EMBL/GenBank/DDBJ databases">
        <authorList>
            <person name="Meier V. D."/>
        </authorList>
    </citation>
    <scope>NUCLEOTIDE SEQUENCE</scope>
    <source>
        <strain evidence="1">AVDCRST_MAG93</strain>
    </source>
</reference>
<dbReference type="EMBL" id="CADCTR010002680">
    <property type="protein sequence ID" value="CAA9365870.1"/>
    <property type="molecule type" value="Genomic_DNA"/>
</dbReference>
<proteinExistence type="predicted"/>